<proteinExistence type="predicted"/>
<reference evidence="2 3" key="1">
    <citation type="submission" date="2016-10" db="EMBL/GenBank/DDBJ databases">
        <title>Draft genome sequence of Coniochaeta ligniaria NRRL30616, a lignocellulolytic fungus for bioabatement of inhibitors in plant biomass hydrolysates.</title>
        <authorList>
            <consortium name="DOE Joint Genome Institute"/>
            <person name="Jimenez D.J."/>
            <person name="Hector R.E."/>
            <person name="Riley R."/>
            <person name="Sun H."/>
            <person name="Grigoriev I.V."/>
            <person name="Van Elsas J.D."/>
            <person name="Nichols N.N."/>
        </authorList>
    </citation>
    <scope>NUCLEOTIDE SEQUENCE [LARGE SCALE GENOMIC DNA]</scope>
    <source>
        <strain evidence="2 3">NRRL 30616</strain>
    </source>
</reference>
<gene>
    <name evidence="2" type="ORF">CONLIGDRAFT_373537</name>
</gene>
<dbReference type="Proteomes" id="UP000182658">
    <property type="component" value="Unassembled WGS sequence"/>
</dbReference>
<dbReference type="AlphaFoldDB" id="A0A1J7IL95"/>
<feature type="region of interest" description="Disordered" evidence="1">
    <location>
        <begin position="1"/>
        <end position="23"/>
    </location>
</feature>
<dbReference type="InParanoid" id="A0A1J7IL95"/>
<evidence type="ECO:0000313" key="2">
    <source>
        <dbReference type="EMBL" id="OIW28343.1"/>
    </source>
</evidence>
<protein>
    <submittedName>
        <fullName evidence="2">Uncharacterized protein</fullName>
    </submittedName>
</protein>
<keyword evidence="3" id="KW-1185">Reference proteome</keyword>
<feature type="compositionally biased region" description="Polar residues" evidence="1">
    <location>
        <begin position="1"/>
        <end position="16"/>
    </location>
</feature>
<accession>A0A1J7IL95</accession>
<evidence type="ECO:0000313" key="3">
    <source>
        <dbReference type="Proteomes" id="UP000182658"/>
    </source>
</evidence>
<sequence>MKQASTWSSGRISSRLRQLRPEPSSMSKQMFRMIHIVFVHAGLCQYIPSSWIYKLPYWPVCCWRRQKTPSQLLHIHSCMSIQLCYLECWSVTMIVDPRDITE</sequence>
<organism evidence="2 3">
    <name type="scientific">Coniochaeta ligniaria NRRL 30616</name>
    <dbReference type="NCBI Taxonomy" id="1408157"/>
    <lineage>
        <taxon>Eukaryota</taxon>
        <taxon>Fungi</taxon>
        <taxon>Dikarya</taxon>
        <taxon>Ascomycota</taxon>
        <taxon>Pezizomycotina</taxon>
        <taxon>Sordariomycetes</taxon>
        <taxon>Sordariomycetidae</taxon>
        <taxon>Coniochaetales</taxon>
        <taxon>Coniochaetaceae</taxon>
        <taxon>Coniochaeta</taxon>
    </lineage>
</organism>
<evidence type="ECO:0000256" key="1">
    <source>
        <dbReference type="SAM" id="MobiDB-lite"/>
    </source>
</evidence>
<dbReference type="EMBL" id="KV875098">
    <property type="protein sequence ID" value="OIW28343.1"/>
    <property type="molecule type" value="Genomic_DNA"/>
</dbReference>
<name>A0A1J7IL95_9PEZI</name>